<accession>A0ACA9KVP3</accession>
<evidence type="ECO:0000313" key="1">
    <source>
        <dbReference type="EMBL" id="CAG8492860.1"/>
    </source>
</evidence>
<comment type="caution">
    <text evidence="1">The sequence shown here is derived from an EMBL/GenBank/DDBJ whole genome shotgun (WGS) entry which is preliminary data.</text>
</comment>
<dbReference type="Proteomes" id="UP000789860">
    <property type="component" value="Unassembled WGS sequence"/>
</dbReference>
<reference evidence="1" key="1">
    <citation type="submission" date="2021-06" db="EMBL/GenBank/DDBJ databases">
        <authorList>
            <person name="Kallberg Y."/>
            <person name="Tangrot J."/>
            <person name="Rosling A."/>
        </authorList>
    </citation>
    <scope>NUCLEOTIDE SEQUENCE</scope>
    <source>
        <strain evidence="1">AU212A</strain>
    </source>
</reference>
<name>A0ACA9KVP3_9GLOM</name>
<organism evidence="1 2">
    <name type="scientific">Scutellospora calospora</name>
    <dbReference type="NCBI Taxonomy" id="85575"/>
    <lineage>
        <taxon>Eukaryota</taxon>
        <taxon>Fungi</taxon>
        <taxon>Fungi incertae sedis</taxon>
        <taxon>Mucoromycota</taxon>
        <taxon>Glomeromycotina</taxon>
        <taxon>Glomeromycetes</taxon>
        <taxon>Diversisporales</taxon>
        <taxon>Gigasporaceae</taxon>
        <taxon>Scutellospora</taxon>
    </lineage>
</organism>
<protein>
    <submittedName>
        <fullName evidence="1">7723_t:CDS:1</fullName>
    </submittedName>
</protein>
<dbReference type="EMBL" id="CAJVPM010002803">
    <property type="protein sequence ID" value="CAG8492860.1"/>
    <property type="molecule type" value="Genomic_DNA"/>
</dbReference>
<sequence length="540" mass="60086">MYFETTHNIILVILSFSITIAVSSAIYYISRNGYVTTDVGTTSLIILIIDKATIATLTIAFVHLTIRKWPNIKNRGSLLRMVESINSINMGITSCIATIRINSIEVKAYLLLSLLTIATTWGLSKGINTDQIIGACNYNEKETHATVNCTNQPSCGLPTFGMGGFSPVGITRTTNILKNGIDNNITVLGNANYSIAAHVGNDILFSANEVSVYNLKAIAVNTSCIATNNFTGASMTPYPHINMTSFDSKIWPPFFDTYVLDFQGLYVLTSVASENTNTFAIILSDQLSLNPMNQTLVGWLNDTQKTLKWNIVTLVQCNYTAKIGLVNITQKNNLLQSSISNLKTISPINTEILNIQMTGFNYDALTISNGNTNPDIDPYKYDGRYISGLETDFAKYIAASSIVLTDRILINGDPLNYLQYTNDTFLIKSCNNIQVTTIRYWPLLYIWLIINTISFIILSVFAIEEVSERNNTCSGITLNTLIWQALTTKWGLTRLLLNGNWNTDQKDIFISKMNAIQERLEASKEFFGLIPLGQQKYVNY</sequence>
<evidence type="ECO:0000313" key="2">
    <source>
        <dbReference type="Proteomes" id="UP000789860"/>
    </source>
</evidence>
<proteinExistence type="predicted"/>
<keyword evidence="2" id="KW-1185">Reference proteome</keyword>
<gene>
    <name evidence="1" type="ORF">SCALOS_LOCUS2899</name>
</gene>